<reference evidence="1" key="2">
    <citation type="submission" date="2018-05" db="EMBL/GenBank/DDBJ databases">
        <title>OmerRS3 (Oryza meridionalis Reference Sequence Version 3).</title>
        <authorList>
            <person name="Zhang J."/>
            <person name="Kudrna D."/>
            <person name="Lee S."/>
            <person name="Talag J."/>
            <person name="Welchert J."/>
            <person name="Wing R.A."/>
        </authorList>
    </citation>
    <scope>NUCLEOTIDE SEQUENCE [LARGE SCALE GENOMIC DNA]</scope>
    <source>
        <strain evidence="1">cv. OR44</strain>
    </source>
</reference>
<evidence type="ECO:0000313" key="1">
    <source>
        <dbReference type="EnsemblPlants" id="OMERI04G14390.2"/>
    </source>
</evidence>
<protein>
    <submittedName>
        <fullName evidence="1">Uncharacterized protein</fullName>
    </submittedName>
</protein>
<keyword evidence="2" id="KW-1185">Reference proteome</keyword>
<dbReference type="Gramene" id="OMERI04G14390.2">
    <property type="protein sequence ID" value="OMERI04G14390.2"/>
    <property type="gene ID" value="OMERI04G14390"/>
</dbReference>
<sequence length="93" mass="10290">MGSPAPRANALGCLPRRLCVSMACPMKFCSVFLFDRRAWPPAYSLVVLPCTDEVMSESSVTLGVVKWFAGLGCIAALRPRRKALQMFDEMLHL</sequence>
<dbReference type="HOGENOM" id="CLU_2403345_0_0_1"/>
<evidence type="ECO:0000313" key="2">
    <source>
        <dbReference type="Proteomes" id="UP000008021"/>
    </source>
</evidence>
<accession>A0A0E0DFK7</accession>
<name>A0A0E0DFK7_9ORYZ</name>
<dbReference type="EnsemblPlants" id="OMERI04G14390.2">
    <property type="protein sequence ID" value="OMERI04G14390.2"/>
    <property type="gene ID" value="OMERI04G14390"/>
</dbReference>
<proteinExistence type="predicted"/>
<dbReference type="Proteomes" id="UP000008021">
    <property type="component" value="Chromosome 4"/>
</dbReference>
<dbReference type="AlphaFoldDB" id="A0A0E0DFK7"/>
<organism evidence="1">
    <name type="scientific">Oryza meridionalis</name>
    <dbReference type="NCBI Taxonomy" id="40149"/>
    <lineage>
        <taxon>Eukaryota</taxon>
        <taxon>Viridiplantae</taxon>
        <taxon>Streptophyta</taxon>
        <taxon>Embryophyta</taxon>
        <taxon>Tracheophyta</taxon>
        <taxon>Spermatophyta</taxon>
        <taxon>Magnoliopsida</taxon>
        <taxon>Liliopsida</taxon>
        <taxon>Poales</taxon>
        <taxon>Poaceae</taxon>
        <taxon>BOP clade</taxon>
        <taxon>Oryzoideae</taxon>
        <taxon>Oryzeae</taxon>
        <taxon>Oryzinae</taxon>
        <taxon>Oryza</taxon>
    </lineage>
</organism>
<reference evidence="1" key="1">
    <citation type="submission" date="2015-04" db="UniProtKB">
        <authorList>
            <consortium name="EnsemblPlants"/>
        </authorList>
    </citation>
    <scope>IDENTIFICATION</scope>
</reference>